<sequence length="131" mass="14616">MTMASQRLSEQQSTTGLKVALRIIHAWRATPAQACRILRISPSTLRRASKGESVGSRLDLDQHQRIGMVLGIHASLRTVFDNPANVQGFPGFSNHNPFFEGRSPIEIMAAGDMISFYETYKRITQLQFGQP</sequence>
<comment type="caution">
    <text evidence="2">The sequence shown here is derived from an EMBL/GenBank/DDBJ whole genome shotgun (WGS) entry which is preliminary data.</text>
</comment>
<dbReference type="Pfam" id="PF20432">
    <property type="entry name" value="Xre-like-HTH"/>
    <property type="match status" value="1"/>
</dbReference>
<evidence type="ECO:0000313" key="3">
    <source>
        <dbReference type="Proteomes" id="UP000050297"/>
    </source>
</evidence>
<evidence type="ECO:0000313" key="2">
    <source>
        <dbReference type="EMBL" id="KPW26998.1"/>
    </source>
</evidence>
<dbReference type="GO" id="GO:0003677">
    <property type="term" value="F:DNA binding"/>
    <property type="evidence" value="ECO:0007669"/>
    <property type="project" value="InterPro"/>
</dbReference>
<evidence type="ECO:0000259" key="1">
    <source>
        <dbReference type="Pfam" id="PF20432"/>
    </source>
</evidence>
<organism evidence="2 3">
    <name type="scientific">Pseudomonas syringae pv. aceris</name>
    <dbReference type="NCBI Taxonomy" id="199198"/>
    <lineage>
        <taxon>Bacteria</taxon>
        <taxon>Pseudomonadati</taxon>
        <taxon>Pseudomonadota</taxon>
        <taxon>Gammaproteobacteria</taxon>
        <taxon>Pseudomonadales</taxon>
        <taxon>Pseudomonadaceae</taxon>
        <taxon>Pseudomonas</taxon>
        <taxon>Pseudomonas syringae</taxon>
    </lineage>
</organism>
<dbReference type="PATRIC" id="fig|199198.5.peg.5838"/>
<proteinExistence type="predicted"/>
<feature type="domain" description="Antitoxin Xre-like helix-turn-helix" evidence="1">
    <location>
        <begin position="13"/>
        <end position="51"/>
    </location>
</feature>
<dbReference type="AlphaFoldDB" id="A0A0N8QG49"/>
<accession>A0A0N8QG49</accession>
<gene>
    <name evidence="2" type="ORF">ALO91_101980</name>
</gene>
<dbReference type="EMBL" id="LJPM01000030">
    <property type="protein sequence ID" value="KPW26998.1"/>
    <property type="molecule type" value="Genomic_DNA"/>
</dbReference>
<reference evidence="2 3" key="1">
    <citation type="submission" date="2015-09" db="EMBL/GenBank/DDBJ databases">
        <title>Genome announcement of multiple Pseudomonas syringae strains.</title>
        <authorList>
            <person name="Thakur S."/>
            <person name="Wang P.W."/>
            <person name="Gong Y."/>
            <person name="Weir B.S."/>
            <person name="Guttman D.S."/>
        </authorList>
    </citation>
    <scope>NUCLEOTIDE SEQUENCE [LARGE SCALE GENOMIC DNA]</scope>
    <source>
        <strain evidence="2 3">ICMP2802</strain>
    </source>
</reference>
<dbReference type="InterPro" id="IPR046847">
    <property type="entry name" value="Xre-like_HTH"/>
</dbReference>
<dbReference type="Proteomes" id="UP000050297">
    <property type="component" value="Unassembled WGS sequence"/>
</dbReference>
<name>A0A0N8QG49_PSESX</name>
<protein>
    <recommendedName>
        <fullName evidence="1">Antitoxin Xre-like helix-turn-helix domain-containing protein</fullName>
    </recommendedName>
</protein>